<dbReference type="AlphaFoldDB" id="A0A3A5K204"/>
<dbReference type="OrthoDB" id="983041at2"/>
<dbReference type="EMBL" id="QZWH01000006">
    <property type="protein sequence ID" value="RJT26882.1"/>
    <property type="molecule type" value="Genomic_DNA"/>
</dbReference>
<accession>A0A3A5K204</accession>
<evidence type="ECO:0000313" key="2">
    <source>
        <dbReference type="Proteomes" id="UP000276295"/>
    </source>
</evidence>
<dbReference type="RefSeq" id="WP_120063451.1">
    <property type="nucleotide sequence ID" value="NZ_QZWH01000006.1"/>
</dbReference>
<keyword evidence="2" id="KW-1185">Reference proteome</keyword>
<evidence type="ECO:0000313" key="1">
    <source>
        <dbReference type="EMBL" id="RJT26882.1"/>
    </source>
</evidence>
<name>A0A3A5K204_9ENTR</name>
<proteinExistence type="predicted"/>
<gene>
    <name evidence="1" type="ORF">D6029_03595</name>
</gene>
<comment type="caution">
    <text evidence="1">The sequence shown here is derived from an EMBL/GenBank/DDBJ whole genome shotgun (WGS) entry which is preliminary data.</text>
</comment>
<protein>
    <submittedName>
        <fullName evidence="1">Uncharacterized protein</fullName>
    </submittedName>
</protein>
<reference evidence="1 2" key="1">
    <citation type="submission" date="2018-09" db="EMBL/GenBank/DDBJ databases">
        <title>Draft genome sequence of Buttiauxella izardii CCUG 35510T.</title>
        <authorList>
            <person name="Salva-Serra F."/>
            <person name="Marathe N."/>
            <person name="Moore E."/>
            <person name="Stadler-Svensson L."/>
            <person name="Engstrom-Jakobsson H."/>
        </authorList>
    </citation>
    <scope>NUCLEOTIDE SEQUENCE [LARGE SCALE GENOMIC DNA]</scope>
    <source>
        <strain evidence="1 2">CCUG 35510</strain>
    </source>
</reference>
<sequence>MTTNRMGLEQTLSDGELTVITDTDHVQCGDAAAMARELLAYRKASKKAVAWTDAEELRDLERDGYAAMLSMKNQDKNTDPRRQIMLYAAPPLPAGTVPDDPTDDERLMEIEGISVVKLPSEFHSEHGVVVQLEKVMAALAVHGIKYERWHQKVVGLRAGIDAVRAADIEVDVDKINAKSVTNEP</sequence>
<organism evidence="1 2">
    <name type="scientific">Buttiauxella izardii</name>
    <dbReference type="NCBI Taxonomy" id="82991"/>
    <lineage>
        <taxon>Bacteria</taxon>
        <taxon>Pseudomonadati</taxon>
        <taxon>Pseudomonadota</taxon>
        <taxon>Gammaproteobacteria</taxon>
        <taxon>Enterobacterales</taxon>
        <taxon>Enterobacteriaceae</taxon>
        <taxon>Buttiauxella</taxon>
    </lineage>
</organism>
<dbReference type="Proteomes" id="UP000276295">
    <property type="component" value="Unassembled WGS sequence"/>
</dbReference>